<dbReference type="EMBL" id="BAABGZ010000073">
    <property type="protein sequence ID" value="GAA4365163.1"/>
    <property type="molecule type" value="Genomic_DNA"/>
</dbReference>
<evidence type="ECO:0000313" key="2">
    <source>
        <dbReference type="EMBL" id="GAA4365163.1"/>
    </source>
</evidence>
<organism evidence="2 3">
    <name type="scientific">Hymenobacter saemangeumensis</name>
    <dbReference type="NCBI Taxonomy" id="1084522"/>
    <lineage>
        <taxon>Bacteria</taxon>
        <taxon>Pseudomonadati</taxon>
        <taxon>Bacteroidota</taxon>
        <taxon>Cytophagia</taxon>
        <taxon>Cytophagales</taxon>
        <taxon>Hymenobacteraceae</taxon>
        <taxon>Hymenobacter</taxon>
    </lineage>
</organism>
<name>A0ABP8IQ04_9BACT</name>
<sequence length="228" mass="24858">METFFLLNRWLHITAGFIGFFVAPLALAVRKGGPAHRLWGQVFFWAMVVAGLTSLAGAVHIHSAFLLLTGIFSLYMAVFGYRSLYLKQLSQGGRAPLIDWLSAGLGLLVFLGTTAYGLRQGNVPAAVFGGLGILTTSRQLLGFRRAGSWAPAQWLHNHISGFLASYIAAVSAFSATSLTFIPFPFNFLWPTLLGVPAIFWWQARVRKGRLAANSEQLIVNSEQLAVSS</sequence>
<keyword evidence="1" id="KW-1133">Transmembrane helix</keyword>
<dbReference type="Proteomes" id="UP001501153">
    <property type="component" value="Unassembled WGS sequence"/>
</dbReference>
<feature type="transmembrane region" description="Helical" evidence="1">
    <location>
        <begin position="42"/>
        <end position="59"/>
    </location>
</feature>
<gene>
    <name evidence="2" type="ORF">GCM10023185_35250</name>
</gene>
<feature type="transmembrane region" description="Helical" evidence="1">
    <location>
        <begin position="97"/>
        <end position="117"/>
    </location>
</feature>
<accession>A0ABP8IQ04</accession>
<evidence type="ECO:0000256" key="1">
    <source>
        <dbReference type="SAM" id="Phobius"/>
    </source>
</evidence>
<protein>
    <submittedName>
        <fullName evidence="2">DUF2306 domain-containing protein</fullName>
    </submittedName>
</protein>
<dbReference type="RefSeq" id="WP_345237431.1">
    <property type="nucleotide sequence ID" value="NZ_BAABGZ010000073.1"/>
</dbReference>
<comment type="caution">
    <text evidence="2">The sequence shown here is derived from an EMBL/GenBank/DDBJ whole genome shotgun (WGS) entry which is preliminary data.</text>
</comment>
<reference evidence="3" key="1">
    <citation type="journal article" date="2019" name="Int. J. Syst. Evol. Microbiol.">
        <title>The Global Catalogue of Microorganisms (GCM) 10K type strain sequencing project: providing services to taxonomists for standard genome sequencing and annotation.</title>
        <authorList>
            <consortium name="The Broad Institute Genomics Platform"/>
            <consortium name="The Broad Institute Genome Sequencing Center for Infectious Disease"/>
            <person name="Wu L."/>
            <person name="Ma J."/>
        </authorList>
    </citation>
    <scope>NUCLEOTIDE SEQUENCE [LARGE SCALE GENOMIC DNA]</scope>
    <source>
        <strain evidence="3">JCM 17923</strain>
    </source>
</reference>
<evidence type="ECO:0000313" key="3">
    <source>
        <dbReference type="Proteomes" id="UP001501153"/>
    </source>
</evidence>
<feature type="transmembrane region" description="Helical" evidence="1">
    <location>
        <begin position="187"/>
        <end position="203"/>
    </location>
</feature>
<feature type="transmembrane region" description="Helical" evidence="1">
    <location>
        <begin position="12"/>
        <end position="30"/>
    </location>
</feature>
<feature type="transmembrane region" description="Helical" evidence="1">
    <location>
        <begin position="162"/>
        <end position="181"/>
    </location>
</feature>
<proteinExistence type="predicted"/>
<keyword evidence="3" id="KW-1185">Reference proteome</keyword>
<feature type="transmembrane region" description="Helical" evidence="1">
    <location>
        <begin position="65"/>
        <end position="85"/>
    </location>
</feature>
<keyword evidence="1" id="KW-0472">Membrane</keyword>
<keyword evidence="1" id="KW-0812">Transmembrane</keyword>